<reference evidence="3" key="3">
    <citation type="submission" date="2020-10" db="UniProtKB">
        <authorList>
            <consortium name="WormBaseParasite"/>
        </authorList>
    </citation>
    <scope>IDENTIFICATION</scope>
</reference>
<dbReference type="AlphaFoldDB" id="A0A068X2U1"/>
<protein>
    <submittedName>
        <fullName evidence="3">RBPJ</fullName>
    </submittedName>
</protein>
<organism evidence="1">
    <name type="scientific">Echinococcus granulosus</name>
    <name type="common">Hydatid tapeworm</name>
    <dbReference type="NCBI Taxonomy" id="6210"/>
    <lineage>
        <taxon>Eukaryota</taxon>
        <taxon>Metazoa</taxon>
        <taxon>Spiralia</taxon>
        <taxon>Lophotrochozoa</taxon>
        <taxon>Platyhelminthes</taxon>
        <taxon>Cestoda</taxon>
        <taxon>Eucestoda</taxon>
        <taxon>Cyclophyllidea</taxon>
        <taxon>Taeniidae</taxon>
        <taxon>Echinococcus</taxon>
        <taxon>Echinococcus granulosus group</taxon>
    </lineage>
</organism>
<dbReference type="WBParaSite" id="EgrG_000729700">
    <property type="protein sequence ID" value="EgrG_000729700"/>
    <property type="gene ID" value="EgrG_000729700"/>
</dbReference>
<accession>A0A068X2U1</accession>
<reference evidence="1" key="2">
    <citation type="submission" date="2014-06" db="EMBL/GenBank/DDBJ databases">
        <authorList>
            <person name="Aslett M."/>
        </authorList>
    </citation>
    <scope>NUCLEOTIDE SEQUENCE</scope>
</reference>
<evidence type="ECO:0000313" key="2">
    <source>
        <dbReference type="Proteomes" id="UP000492820"/>
    </source>
</evidence>
<dbReference type="EMBL" id="LK028599">
    <property type="protein sequence ID" value="CDS24221.1"/>
    <property type="molecule type" value="Genomic_DNA"/>
</dbReference>
<evidence type="ECO:0000313" key="3">
    <source>
        <dbReference type="WBParaSite" id="EgrG_000729700"/>
    </source>
</evidence>
<name>A0A068X2U1_ECHGR</name>
<reference evidence="1 2" key="1">
    <citation type="journal article" date="2013" name="Nature">
        <title>The genomes of four tapeworm species reveal adaptations to parasitism.</title>
        <authorList>
            <person name="Tsai I.J."/>
            <person name="Zarowiecki M."/>
            <person name="Holroyd N."/>
            <person name="Garciarrubio A."/>
            <person name="Sanchez-Flores A."/>
            <person name="Brooks K.L."/>
            <person name="Tracey A."/>
            <person name="Bobes R.J."/>
            <person name="Fragoso G."/>
            <person name="Sciutto E."/>
            <person name="Aslett M."/>
            <person name="Beasley H."/>
            <person name="Bennett H.M."/>
            <person name="Cai J."/>
            <person name="Camicia F."/>
            <person name="Clark R."/>
            <person name="Cucher M."/>
            <person name="De Silva N."/>
            <person name="Day T.A."/>
            <person name="Deplazes P."/>
            <person name="Estrada K."/>
            <person name="Fernandez C."/>
            <person name="Holland P.W."/>
            <person name="Hou J."/>
            <person name="Hu S."/>
            <person name="Huckvale T."/>
            <person name="Hung S.S."/>
            <person name="Kamenetzky L."/>
            <person name="Keane J.A."/>
            <person name="Kiss F."/>
            <person name="Koziol U."/>
            <person name="Lambert O."/>
            <person name="Liu K."/>
            <person name="Luo X."/>
            <person name="Luo Y."/>
            <person name="Macchiaroli N."/>
            <person name="Nichol S."/>
            <person name="Paps J."/>
            <person name="Parkinson J."/>
            <person name="Pouchkina-Stantcheva N."/>
            <person name="Riddiford N."/>
            <person name="Rosenzvit M."/>
            <person name="Salinas G."/>
            <person name="Wasmuth J.D."/>
            <person name="Zamanian M."/>
            <person name="Zheng Y."/>
            <person name="Cai X."/>
            <person name="Soberon X."/>
            <person name="Olson P.D."/>
            <person name="Laclette J.P."/>
            <person name="Brehm K."/>
            <person name="Berriman M."/>
            <person name="Garciarrubio A."/>
            <person name="Bobes R.J."/>
            <person name="Fragoso G."/>
            <person name="Sanchez-Flores A."/>
            <person name="Estrada K."/>
            <person name="Cevallos M.A."/>
            <person name="Morett E."/>
            <person name="Gonzalez V."/>
            <person name="Portillo T."/>
            <person name="Ochoa-Leyva A."/>
            <person name="Jose M.V."/>
            <person name="Sciutto E."/>
            <person name="Landa A."/>
            <person name="Jimenez L."/>
            <person name="Valdes V."/>
            <person name="Carrero J.C."/>
            <person name="Larralde C."/>
            <person name="Morales-Montor J."/>
            <person name="Limon-Lason J."/>
            <person name="Soberon X."/>
            <person name="Laclette J.P."/>
        </authorList>
    </citation>
    <scope>NUCLEOTIDE SEQUENCE [LARGE SCALE GENOMIC DNA]</scope>
</reference>
<gene>
    <name evidence="1" type="ORF">EgrG_000729700</name>
</gene>
<dbReference type="Proteomes" id="UP000492820">
    <property type="component" value="Unassembled WGS sequence"/>
</dbReference>
<evidence type="ECO:0000313" key="1">
    <source>
        <dbReference type="EMBL" id="CDS24221.1"/>
    </source>
</evidence>
<proteinExistence type="predicted"/>
<sequence>MRKQIHNSFLGYQKSCLQGKKAQDVGCPPGFLNLPPSWATKDVQYQGHMAKSCPELCHVSLANKLQMFSLQFCSPNRKKVMYHMISEPYK</sequence>